<sequence length="101" mass="10996">LSCAFLNKKLRRTNLASSSLRFSLATRSCSSLISLDEISCNSRWTTSLTTDSTWTLLSLQKHKGGRLSPIKIPSISLLKSCCDHTVLAELCLAGTEGLMCC</sequence>
<accession>A0A3P9HCZ3</accession>
<reference evidence="1" key="3">
    <citation type="submission" date="2025-08" db="UniProtKB">
        <authorList>
            <consortium name="Ensembl"/>
        </authorList>
    </citation>
    <scope>IDENTIFICATION</scope>
    <source>
        <strain evidence="1">HSOK</strain>
    </source>
</reference>
<reference evidence="1 2" key="2">
    <citation type="submission" date="2017-04" db="EMBL/GenBank/DDBJ databases">
        <title>CpG methylation of centromeres and impact of large insertions on vertebrate speciation.</title>
        <authorList>
            <person name="Ichikawa K."/>
            <person name="Yoshimura J."/>
            <person name="Morishita S."/>
        </authorList>
    </citation>
    <scope>NUCLEOTIDE SEQUENCE</scope>
    <source>
        <strain evidence="1 2">HSOK</strain>
    </source>
</reference>
<name>A0A3P9HCZ3_ORYLA</name>
<protein>
    <submittedName>
        <fullName evidence="1">Uncharacterized protein</fullName>
    </submittedName>
</protein>
<evidence type="ECO:0000313" key="1">
    <source>
        <dbReference type="Ensembl" id="ENSORLP00015005647.1"/>
    </source>
</evidence>
<dbReference type="Proteomes" id="UP000265200">
    <property type="component" value="Chromosome 21"/>
</dbReference>
<evidence type="ECO:0000313" key="2">
    <source>
        <dbReference type="Proteomes" id="UP000265200"/>
    </source>
</evidence>
<dbReference type="AlphaFoldDB" id="A0A3P9HCZ3"/>
<dbReference type="Ensembl" id="ENSORLT00015005579.1">
    <property type="protein sequence ID" value="ENSORLP00015005647.1"/>
    <property type="gene ID" value="ENSORLG00015006428.1"/>
</dbReference>
<organism evidence="1 2">
    <name type="scientific">Oryzias latipes</name>
    <name type="common">Japanese rice fish</name>
    <name type="synonym">Japanese killifish</name>
    <dbReference type="NCBI Taxonomy" id="8090"/>
    <lineage>
        <taxon>Eukaryota</taxon>
        <taxon>Metazoa</taxon>
        <taxon>Chordata</taxon>
        <taxon>Craniata</taxon>
        <taxon>Vertebrata</taxon>
        <taxon>Euteleostomi</taxon>
        <taxon>Actinopterygii</taxon>
        <taxon>Neopterygii</taxon>
        <taxon>Teleostei</taxon>
        <taxon>Neoteleostei</taxon>
        <taxon>Acanthomorphata</taxon>
        <taxon>Ovalentaria</taxon>
        <taxon>Atherinomorphae</taxon>
        <taxon>Beloniformes</taxon>
        <taxon>Adrianichthyidae</taxon>
        <taxon>Oryziinae</taxon>
        <taxon>Oryzias</taxon>
    </lineage>
</organism>
<reference evidence="1" key="4">
    <citation type="submission" date="2025-09" db="UniProtKB">
        <authorList>
            <consortium name="Ensembl"/>
        </authorList>
    </citation>
    <scope>IDENTIFICATION</scope>
    <source>
        <strain evidence="1">HSOK</strain>
    </source>
</reference>
<reference key="1">
    <citation type="journal article" date="2007" name="Nature">
        <title>The medaka draft genome and insights into vertebrate genome evolution.</title>
        <authorList>
            <person name="Kasahara M."/>
            <person name="Naruse K."/>
            <person name="Sasaki S."/>
            <person name="Nakatani Y."/>
            <person name="Qu W."/>
            <person name="Ahsan B."/>
            <person name="Yamada T."/>
            <person name="Nagayasu Y."/>
            <person name="Doi K."/>
            <person name="Kasai Y."/>
            <person name="Jindo T."/>
            <person name="Kobayashi D."/>
            <person name="Shimada A."/>
            <person name="Toyoda A."/>
            <person name="Kuroki Y."/>
            <person name="Fujiyama A."/>
            <person name="Sasaki T."/>
            <person name="Shimizu A."/>
            <person name="Asakawa S."/>
            <person name="Shimizu N."/>
            <person name="Hashimoto S."/>
            <person name="Yang J."/>
            <person name="Lee Y."/>
            <person name="Matsushima K."/>
            <person name="Sugano S."/>
            <person name="Sakaizumi M."/>
            <person name="Narita T."/>
            <person name="Ohishi K."/>
            <person name="Haga S."/>
            <person name="Ohta F."/>
            <person name="Nomoto H."/>
            <person name="Nogata K."/>
            <person name="Morishita T."/>
            <person name="Endo T."/>
            <person name="Shin-I T."/>
            <person name="Takeda H."/>
            <person name="Morishita S."/>
            <person name="Kohara Y."/>
        </authorList>
    </citation>
    <scope>NUCLEOTIDE SEQUENCE [LARGE SCALE GENOMIC DNA]</scope>
    <source>
        <strain>Hd-rR</strain>
    </source>
</reference>
<proteinExistence type="predicted"/>